<keyword evidence="3" id="KW-1185">Reference proteome</keyword>
<evidence type="ECO:0000313" key="2">
    <source>
        <dbReference type="EMBL" id="MBD2504366.1"/>
    </source>
</evidence>
<reference evidence="2 3" key="1">
    <citation type="journal article" date="2020" name="ISME J.">
        <title>Comparative genomics reveals insights into cyanobacterial evolution and habitat adaptation.</title>
        <authorList>
            <person name="Chen M.Y."/>
            <person name="Teng W.K."/>
            <person name="Zhao L."/>
            <person name="Hu C.X."/>
            <person name="Zhou Y.K."/>
            <person name="Han B.P."/>
            <person name="Song L.R."/>
            <person name="Shu W.S."/>
        </authorList>
    </citation>
    <scope>NUCLEOTIDE SEQUENCE [LARGE SCALE GENOMIC DNA]</scope>
    <source>
        <strain evidence="2 3">FACHB-119</strain>
    </source>
</reference>
<dbReference type="RefSeq" id="WP_190478085.1">
    <property type="nucleotide sequence ID" value="NZ_JACJSG010000049.1"/>
</dbReference>
<organism evidence="2 3">
    <name type="scientific">Anabaena azotica FACHB-119</name>
    <dbReference type="NCBI Taxonomy" id="947527"/>
    <lineage>
        <taxon>Bacteria</taxon>
        <taxon>Bacillati</taxon>
        <taxon>Cyanobacteriota</taxon>
        <taxon>Cyanophyceae</taxon>
        <taxon>Nostocales</taxon>
        <taxon>Nostocaceae</taxon>
        <taxon>Anabaena</taxon>
        <taxon>Anabaena azotica</taxon>
    </lineage>
</organism>
<dbReference type="Proteomes" id="UP000661112">
    <property type="component" value="Unassembled WGS sequence"/>
</dbReference>
<dbReference type="EMBL" id="JACJSG010000049">
    <property type="protein sequence ID" value="MBD2504366.1"/>
    <property type="molecule type" value="Genomic_DNA"/>
</dbReference>
<gene>
    <name evidence="2" type="ORF">H6G83_27785</name>
</gene>
<dbReference type="Pfam" id="PF18480">
    <property type="entry name" value="DUF5615"/>
    <property type="match status" value="1"/>
</dbReference>
<comment type="caution">
    <text evidence="2">The sequence shown here is derived from an EMBL/GenBank/DDBJ whole genome shotgun (WGS) entry which is preliminary data.</text>
</comment>
<protein>
    <submittedName>
        <fullName evidence="2">DUF5615 family PIN-like protein</fullName>
    </submittedName>
</protein>
<feature type="domain" description="DUF5615" evidence="1">
    <location>
        <begin position="6"/>
        <end position="95"/>
    </location>
</feature>
<name>A0ABR8DE25_9NOST</name>
<evidence type="ECO:0000259" key="1">
    <source>
        <dbReference type="Pfam" id="PF18480"/>
    </source>
</evidence>
<dbReference type="InterPro" id="IPR041049">
    <property type="entry name" value="DUF5615"/>
</dbReference>
<sequence>MSNRIQFHLDENVDPDVALALRRHGINVTTAREMGLLGQPDEVQLAFACEQGRVIVTHDTDFLRLASQSTSHWGVAFCQKNTRSLGEIIRSLILIYEVLSPDEMRGWIEYL</sequence>
<proteinExistence type="predicted"/>
<evidence type="ECO:0000313" key="3">
    <source>
        <dbReference type="Proteomes" id="UP000661112"/>
    </source>
</evidence>
<accession>A0ABR8DE25</accession>